<dbReference type="AlphaFoldDB" id="A0A9W8ARF0"/>
<gene>
    <name evidence="2" type="ORF">IWQ62_002387</name>
</gene>
<dbReference type="InterPro" id="IPR040167">
    <property type="entry name" value="TF_CP2-like"/>
</dbReference>
<dbReference type="PANTHER" id="PTHR11037:SF20">
    <property type="entry name" value="PROTEIN GRAINYHEAD"/>
    <property type="match status" value="1"/>
</dbReference>
<dbReference type="Proteomes" id="UP001150925">
    <property type="component" value="Unassembled WGS sequence"/>
</dbReference>
<feature type="domain" description="Grh/CP2 DB" evidence="1">
    <location>
        <begin position="28"/>
        <end position="235"/>
    </location>
</feature>
<reference evidence="2" key="1">
    <citation type="submission" date="2022-07" db="EMBL/GenBank/DDBJ databases">
        <title>Phylogenomic reconstructions and comparative analyses of Kickxellomycotina fungi.</title>
        <authorList>
            <person name="Reynolds N.K."/>
            <person name="Stajich J.E."/>
            <person name="Barry K."/>
            <person name="Grigoriev I.V."/>
            <person name="Crous P."/>
            <person name="Smith M.E."/>
        </authorList>
    </citation>
    <scope>NUCLEOTIDE SEQUENCE</scope>
    <source>
        <strain evidence="2">RSA 1196</strain>
    </source>
</reference>
<sequence>MSVLTNDILMNATSESSPVDCTNQYVPPLFFPGLASLNVPSSPKQVQGQPPQAYVNRDQLYELRLGIGSLGEDIVITTISIGFHDNPTPLEVQRRWALWRSKNASERVTSALKIIPEQSPNVYVLDVSQPDRITVAWIPGQNPSLALKFGFLSTDFTHRTGVKGVSARLIISHTALNFPGLNLGATYLPVKSFRGNGAQRRYRNDMRSLGTFTSLRGVTVLETPLPEDEVQVPYL</sequence>
<proteinExistence type="predicted"/>
<accession>A0A9W8ARF0</accession>
<dbReference type="PROSITE" id="PS51968">
    <property type="entry name" value="GRH_CP2_DB"/>
    <property type="match status" value="1"/>
</dbReference>
<protein>
    <recommendedName>
        <fullName evidence="1">Grh/CP2 DB domain-containing protein</fullName>
    </recommendedName>
</protein>
<keyword evidence="3" id="KW-1185">Reference proteome</keyword>
<dbReference type="GO" id="GO:0005634">
    <property type="term" value="C:nucleus"/>
    <property type="evidence" value="ECO:0007669"/>
    <property type="project" value="TreeGrafter"/>
</dbReference>
<dbReference type="GO" id="GO:0001228">
    <property type="term" value="F:DNA-binding transcription activator activity, RNA polymerase II-specific"/>
    <property type="evidence" value="ECO:0007669"/>
    <property type="project" value="TreeGrafter"/>
</dbReference>
<dbReference type="OrthoDB" id="7680836at2759"/>
<evidence type="ECO:0000313" key="3">
    <source>
        <dbReference type="Proteomes" id="UP001150925"/>
    </source>
</evidence>
<name>A0A9W8ARF0_9FUNG</name>
<dbReference type="Pfam" id="PF04516">
    <property type="entry name" value="CP2"/>
    <property type="match status" value="1"/>
</dbReference>
<comment type="caution">
    <text evidence="2">The sequence shown here is derived from an EMBL/GenBank/DDBJ whole genome shotgun (WGS) entry which is preliminary data.</text>
</comment>
<evidence type="ECO:0000313" key="2">
    <source>
        <dbReference type="EMBL" id="KAJ1966570.1"/>
    </source>
</evidence>
<dbReference type="GO" id="GO:0000978">
    <property type="term" value="F:RNA polymerase II cis-regulatory region sequence-specific DNA binding"/>
    <property type="evidence" value="ECO:0007669"/>
    <property type="project" value="TreeGrafter"/>
</dbReference>
<dbReference type="EMBL" id="JANBPY010000498">
    <property type="protein sequence ID" value="KAJ1966570.1"/>
    <property type="molecule type" value="Genomic_DNA"/>
</dbReference>
<dbReference type="PANTHER" id="PTHR11037">
    <property type="entry name" value="TRANSCRIPTION FACTOR CP2"/>
    <property type="match status" value="1"/>
</dbReference>
<dbReference type="InterPro" id="IPR007604">
    <property type="entry name" value="CP2"/>
</dbReference>
<evidence type="ECO:0000259" key="1">
    <source>
        <dbReference type="PROSITE" id="PS51968"/>
    </source>
</evidence>
<organism evidence="2 3">
    <name type="scientific">Dispira parvispora</name>
    <dbReference type="NCBI Taxonomy" id="1520584"/>
    <lineage>
        <taxon>Eukaryota</taxon>
        <taxon>Fungi</taxon>
        <taxon>Fungi incertae sedis</taxon>
        <taxon>Zoopagomycota</taxon>
        <taxon>Kickxellomycotina</taxon>
        <taxon>Dimargaritomycetes</taxon>
        <taxon>Dimargaritales</taxon>
        <taxon>Dimargaritaceae</taxon>
        <taxon>Dispira</taxon>
    </lineage>
</organism>